<dbReference type="GO" id="GO:0004896">
    <property type="term" value="F:cytokine receptor activity"/>
    <property type="evidence" value="ECO:0007669"/>
    <property type="project" value="InterPro"/>
</dbReference>
<dbReference type="PROSITE" id="PS01354">
    <property type="entry name" value="HEMATOPO_REC_L_F3"/>
    <property type="match status" value="1"/>
</dbReference>
<evidence type="ECO:0000256" key="1">
    <source>
        <dbReference type="ARBA" id="ARBA00004479"/>
    </source>
</evidence>
<evidence type="ECO:0000256" key="4">
    <source>
        <dbReference type="ARBA" id="ARBA00022729"/>
    </source>
</evidence>
<feature type="domain" description="Ig-like" evidence="13">
    <location>
        <begin position="99"/>
        <end position="156"/>
    </location>
</feature>
<dbReference type="InterPro" id="IPR013151">
    <property type="entry name" value="Immunoglobulin_dom"/>
</dbReference>
<keyword evidence="4 12" id="KW-0732">Signal</keyword>
<dbReference type="EMBL" id="SWJQ01000713">
    <property type="protein sequence ID" value="TRZ11405.1"/>
    <property type="molecule type" value="Genomic_DNA"/>
</dbReference>
<dbReference type="Gene3D" id="2.60.40.10">
    <property type="entry name" value="Immunoglobulins"/>
    <property type="match status" value="3"/>
</dbReference>
<dbReference type="SMART" id="SM00408">
    <property type="entry name" value="IGc2"/>
    <property type="match status" value="1"/>
</dbReference>
<keyword evidence="16" id="KW-1185">Reference proteome</keyword>
<dbReference type="PROSITE" id="PS50835">
    <property type="entry name" value="IG_LIKE"/>
    <property type="match status" value="1"/>
</dbReference>
<proteinExistence type="inferred from homology"/>
<dbReference type="InterPro" id="IPR036116">
    <property type="entry name" value="FN3_sf"/>
</dbReference>
<organism evidence="15 16">
    <name type="scientific">Zosterops borbonicus</name>
    <dbReference type="NCBI Taxonomy" id="364589"/>
    <lineage>
        <taxon>Eukaryota</taxon>
        <taxon>Metazoa</taxon>
        <taxon>Chordata</taxon>
        <taxon>Craniata</taxon>
        <taxon>Vertebrata</taxon>
        <taxon>Euteleostomi</taxon>
        <taxon>Archelosauria</taxon>
        <taxon>Archosauria</taxon>
        <taxon>Dinosauria</taxon>
        <taxon>Saurischia</taxon>
        <taxon>Theropoda</taxon>
        <taxon>Coelurosauria</taxon>
        <taxon>Aves</taxon>
        <taxon>Neognathae</taxon>
        <taxon>Neoaves</taxon>
        <taxon>Telluraves</taxon>
        <taxon>Australaves</taxon>
        <taxon>Passeriformes</taxon>
        <taxon>Sylvioidea</taxon>
        <taxon>Zosteropidae</taxon>
        <taxon>Zosterops</taxon>
    </lineage>
</organism>
<dbReference type="PROSITE" id="PS50853">
    <property type="entry name" value="FN3"/>
    <property type="match status" value="1"/>
</dbReference>
<dbReference type="PANTHER" id="PTHR23037:SF35">
    <property type="entry name" value="FIBRONECTIN TYPE-III DOMAIN-CONTAINING PROTEIN"/>
    <property type="match status" value="1"/>
</dbReference>
<keyword evidence="9" id="KW-0325">Glycoprotein</keyword>
<evidence type="ECO:0000259" key="13">
    <source>
        <dbReference type="PROSITE" id="PS50835"/>
    </source>
</evidence>
<protein>
    <recommendedName>
        <fullName evidence="17">Interleukin-6 receptor subunit alpha</fullName>
    </recommendedName>
</protein>
<dbReference type="CDD" id="cd00063">
    <property type="entry name" value="FN3"/>
    <property type="match status" value="1"/>
</dbReference>
<keyword evidence="3" id="KW-0812">Transmembrane</keyword>
<dbReference type="OrthoDB" id="8634471at2759"/>
<dbReference type="InterPro" id="IPR003530">
    <property type="entry name" value="Hematopoietin_rcpt_L_F3_CS"/>
</dbReference>
<evidence type="ECO:0000256" key="6">
    <source>
        <dbReference type="ARBA" id="ARBA00023136"/>
    </source>
</evidence>
<keyword evidence="8" id="KW-0675">Receptor</keyword>
<dbReference type="AlphaFoldDB" id="A0A8K1LEX5"/>
<evidence type="ECO:0000259" key="14">
    <source>
        <dbReference type="PROSITE" id="PS50853"/>
    </source>
</evidence>
<dbReference type="InterPro" id="IPR003961">
    <property type="entry name" value="FN3_dom"/>
</dbReference>
<dbReference type="SMART" id="SM00060">
    <property type="entry name" value="FN3"/>
    <property type="match status" value="1"/>
</dbReference>
<evidence type="ECO:0000256" key="9">
    <source>
        <dbReference type="ARBA" id="ARBA00023180"/>
    </source>
</evidence>
<evidence type="ECO:0000256" key="12">
    <source>
        <dbReference type="SAM" id="SignalP"/>
    </source>
</evidence>
<comment type="caution">
    <text evidence="15">The sequence shown here is derived from an EMBL/GenBank/DDBJ whole genome shotgun (WGS) entry which is preliminary data.</text>
</comment>
<gene>
    <name evidence="15" type="ORF">HGM15179_015714</name>
</gene>
<feature type="chain" id="PRO_5035472763" description="Interleukin-6 receptor subunit alpha" evidence="12">
    <location>
        <begin position="23"/>
        <end position="432"/>
    </location>
</feature>
<dbReference type="InterPro" id="IPR007110">
    <property type="entry name" value="Ig-like_dom"/>
</dbReference>
<dbReference type="SUPFAM" id="SSF48726">
    <property type="entry name" value="Immunoglobulin"/>
    <property type="match status" value="1"/>
</dbReference>
<evidence type="ECO:0000256" key="11">
    <source>
        <dbReference type="SAM" id="MobiDB-lite"/>
    </source>
</evidence>
<dbReference type="SMART" id="SM00409">
    <property type="entry name" value="IG"/>
    <property type="match status" value="1"/>
</dbReference>
<dbReference type="Pfam" id="PF00047">
    <property type="entry name" value="ig"/>
    <property type="match status" value="1"/>
</dbReference>
<evidence type="ECO:0000256" key="2">
    <source>
        <dbReference type="ARBA" id="ARBA00010890"/>
    </source>
</evidence>
<dbReference type="SUPFAM" id="SSF49265">
    <property type="entry name" value="Fibronectin type III"/>
    <property type="match status" value="2"/>
</dbReference>
<dbReference type="InterPro" id="IPR003598">
    <property type="entry name" value="Ig_sub2"/>
</dbReference>
<dbReference type="PANTHER" id="PTHR23037">
    <property type="entry name" value="CYTOKINE RECEPTOR"/>
    <property type="match status" value="1"/>
</dbReference>
<evidence type="ECO:0000256" key="8">
    <source>
        <dbReference type="ARBA" id="ARBA00023170"/>
    </source>
</evidence>
<dbReference type="Proteomes" id="UP000796761">
    <property type="component" value="Unassembled WGS sequence"/>
</dbReference>
<evidence type="ECO:0000313" key="15">
    <source>
        <dbReference type="EMBL" id="TRZ11405.1"/>
    </source>
</evidence>
<dbReference type="FunFam" id="2.60.40.10:FF:000136">
    <property type="entry name" value="Ciliary neurotrophic factor receptor alpha"/>
    <property type="match status" value="1"/>
</dbReference>
<evidence type="ECO:0000256" key="5">
    <source>
        <dbReference type="ARBA" id="ARBA00022989"/>
    </source>
</evidence>
<dbReference type="GO" id="GO:0009897">
    <property type="term" value="C:external side of plasma membrane"/>
    <property type="evidence" value="ECO:0007669"/>
    <property type="project" value="TreeGrafter"/>
</dbReference>
<name>A0A8K1LEX5_9PASS</name>
<comment type="similarity">
    <text evidence="2">Belongs to the type I cytokine receptor family. Type 3 subfamily.</text>
</comment>
<keyword evidence="6" id="KW-0472">Membrane</keyword>
<feature type="domain" description="Fibronectin type-III" evidence="14">
    <location>
        <begin position="277"/>
        <end position="374"/>
    </location>
</feature>
<dbReference type="Pfam" id="PF09240">
    <property type="entry name" value="IL6Ra-bind"/>
    <property type="match status" value="1"/>
</dbReference>
<feature type="signal peptide" evidence="12">
    <location>
        <begin position="1"/>
        <end position="22"/>
    </location>
</feature>
<evidence type="ECO:0000256" key="3">
    <source>
        <dbReference type="ARBA" id="ARBA00022692"/>
    </source>
</evidence>
<keyword evidence="7" id="KW-1015">Disulfide bond</keyword>
<keyword evidence="5" id="KW-1133">Transmembrane helix</keyword>
<dbReference type="InterPro" id="IPR013783">
    <property type="entry name" value="Ig-like_fold"/>
</dbReference>
<evidence type="ECO:0008006" key="17">
    <source>
        <dbReference type="Google" id="ProtNLM"/>
    </source>
</evidence>
<evidence type="ECO:0000256" key="7">
    <source>
        <dbReference type="ARBA" id="ARBA00023157"/>
    </source>
</evidence>
<accession>A0A8K1LEX5</accession>
<evidence type="ECO:0000313" key="16">
    <source>
        <dbReference type="Proteomes" id="UP000796761"/>
    </source>
</evidence>
<feature type="region of interest" description="Disordered" evidence="11">
    <location>
        <begin position="408"/>
        <end position="432"/>
    </location>
</feature>
<comment type="subcellular location">
    <subcellularLocation>
        <location evidence="1">Membrane</location>
        <topology evidence="1">Single-pass type I membrane protein</topology>
    </subcellularLocation>
</comment>
<evidence type="ECO:0000256" key="10">
    <source>
        <dbReference type="ARBA" id="ARBA00023319"/>
    </source>
</evidence>
<dbReference type="InterPro" id="IPR036179">
    <property type="entry name" value="Ig-like_dom_sf"/>
</dbReference>
<keyword evidence="10" id="KW-0393">Immunoglobulin domain</keyword>
<sequence>MARPPGPLLVLLLRLLLYLAAAGEPCGPAGECDWHWSGRERGVALSLSRYLGLVDPGTGRGRMRFSACPEGAQPGPGRWAGGGTGHLWLSRDTVLGHLGANITLTCQDEVPENATVLWQLKEQGATGGWGQQLAEGNTLLLRRLRYEDSGHYSCSVGSHLLRSLRLLVAEPPETPQVSCYRRSHDKDVLCEWPQQEKPSPGTRAMLWVKRRFVAENATEHRCRYFSKARKFICRVKVPPGTDDTKQLVVSTCVSNSAGGSAGKDKIITLSSVLKPDPPVNVTVKAVEKAPQWLQVNWSYPSSWDPRFYWLRFQVRYRPEPAPTFMEVDQVTTTWLDIRDAWRGTRHVVQVRAKDEFGHGAWSEWSQEAVGTPWTDPWDLTSETEPFSSQVPVEDGTCGVTLPPMLFGEDDSNGAGGEEGFLGVKGRDTQVSQ</sequence>
<reference evidence="15" key="1">
    <citation type="submission" date="2019-04" db="EMBL/GenBank/DDBJ databases">
        <title>Genome assembly of Zosterops borbonicus 15179.</title>
        <authorList>
            <person name="Leroy T."/>
            <person name="Anselmetti Y."/>
            <person name="Tilak M.-K."/>
            <person name="Nabholz B."/>
        </authorList>
    </citation>
    <scope>NUCLEOTIDE SEQUENCE</scope>
    <source>
        <strain evidence="15">HGM_15179</strain>
        <tissue evidence="15">Muscle</tissue>
    </source>
</reference>
<dbReference type="InterPro" id="IPR003599">
    <property type="entry name" value="Ig_sub"/>
</dbReference>
<dbReference type="InterPro" id="IPR015321">
    <property type="entry name" value="TypeI_recpt_CBD"/>
</dbReference>